<dbReference type="AlphaFoldDB" id="A0AAD6SJP2"/>
<evidence type="ECO:0008006" key="4">
    <source>
        <dbReference type="Google" id="ProtNLM"/>
    </source>
</evidence>
<feature type="compositionally biased region" description="Pro residues" evidence="1">
    <location>
        <begin position="271"/>
        <end position="281"/>
    </location>
</feature>
<evidence type="ECO:0000256" key="1">
    <source>
        <dbReference type="SAM" id="MobiDB-lite"/>
    </source>
</evidence>
<evidence type="ECO:0000313" key="2">
    <source>
        <dbReference type="EMBL" id="KAJ7028665.1"/>
    </source>
</evidence>
<feature type="compositionally biased region" description="Basic residues" evidence="1">
    <location>
        <begin position="97"/>
        <end position="106"/>
    </location>
</feature>
<protein>
    <recommendedName>
        <fullName evidence="4">PDEase domain-containing protein</fullName>
    </recommendedName>
</protein>
<sequence length="324" mass="36382">MIIYNSECMRKRDYQPARFDAQSDAVTTVVRVSDTQRLALLIDERDEILENLEISETRDISSFRLTTPDPFVSNFDLLAQDSSRPYISHPQPLRNSSTRRPRRKRSLNPAFAASSLAPPSPFVAPSRHPLRSLHSSPFSLSYYTLNRVQGVTISKWLIACSASPDLPPETRAALIQSLDGWNFEPNTLPTEDHVAACAVLIFEALFRIEGMEEAVGVKLAQIPPFITHLRHIYRWQNSYHNFEHALDVLQATYSYLRAADMVPPLSILLTPLPPTSSPPQPSSSTSSPPRSARAARHASPLMCHGRLRKRNANCEREKERSGSA</sequence>
<feature type="region of interest" description="Disordered" evidence="1">
    <location>
        <begin position="83"/>
        <end position="113"/>
    </location>
</feature>
<dbReference type="Proteomes" id="UP001218188">
    <property type="component" value="Unassembled WGS sequence"/>
</dbReference>
<accession>A0AAD6SJP2</accession>
<feature type="region of interest" description="Disordered" evidence="1">
    <location>
        <begin position="270"/>
        <end position="324"/>
    </location>
</feature>
<dbReference type="InterPro" id="IPR036971">
    <property type="entry name" value="PDEase_catalytic_dom_sf"/>
</dbReference>
<dbReference type="Gene3D" id="1.10.1300.10">
    <property type="entry name" value="3'5'-cyclic nucleotide phosphodiesterase, catalytic domain"/>
    <property type="match status" value="1"/>
</dbReference>
<proteinExistence type="predicted"/>
<dbReference type="EMBL" id="JARJCM010000109">
    <property type="protein sequence ID" value="KAJ7028665.1"/>
    <property type="molecule type" value="Genomic_DNA"/>
</dbReference>
<name>A0AAD6SJP2_9AGAR</name>
<feature type="compositionally biased region" description="Basic and acidic residues" evidence="1">
    <location>
        <begin position="312"/>
        <end position="324"/>
    </location>
</feature>
<evidence type="ECO:0000313" key="3">
    <source>
        <dbReference type="Proteomes" id="UP001218188"/>
    </source>
</evidence>
<gene>
    <name evidence="2" type="ORF">C8F04DRAFT_1265627</name>
</gene>
<dbReference type="SUPFAM" id="SSF109604">
    <property type="entry name" value="HD-domain/PDEase-like"/>
    <property type="match status" value="1"/>
</dbReference>
<reference evidence="2" key="1">
    <citation type="submission" date="2023-03" db="EMBL/GenBank/DDBJ databases">
        <title>Massive genome expansion in bonnet fungi (Mycena s.s.) driven by repeated elements and novel gene families across ecological guilds.</title>
        <authorList>
            <consortium name="Lawrence Berkeley National Laboratory"/>
            <person name="Harder C.B."/>
            <person name="Miyauchi S."/>
            <person name="Viragh M."/>
            <person name="Kuo A."/>
            <person name="Thoen E."/>
            <person name="Andreopoulos B."/>
            <person name="Lu D."/>
            <person name="Skrede I."/>
            <person name="Drula E."/>
            <person name="Henrissat B."/>
            <person name="Morin E."/>
            <person name="Kohler A."/>
            <person name="Barry K."/>
            <person name="LaButti K."/>
            <person name="Morin E."/>
            <person name="Salamov A."/>
            <person name="Lipzen A."/>
            <person name="Mereny Z."/>
            <person name="Hegedus B."/>
            <person name="Baldrian P."/>
            <person name="Stursova M."/>
            <person name="Weitz H."/>
            <person name="Taylor A."/>
            <person name="Grigoriev I.V."/>
            <person name="Nagy L.G."/>
            <person name="Martin F."/>
            <person name="Kauserud H."/>
        </authorList>
    </citation>
    <scope>NUCLEOTIDE SEQUENCE</scope>
    <source>
        <strain evidence="2">CBHHK200</strain>
    </source>
</reference>
<feature type="compositionally biased region" description="Low complexity" evidence="1">
    <location>
        <begin position="282"/>
        <end position="301"/>
    </location>
</feature>
<keyword evidence="3" id="KW-1185">Reference proteome</keyword>
<dbReference type="GO" id="GO:0007165">
    <property type="term" value="P:signal transduction"/>
    <property type="evidence" value="ECO:0007669"/>
    <property type="project" value="InterPro"/>
</dbReference>
<dbReference type="GO" id="GO:0004114">
    <property type="term" value="F:3',5'-cyclic-nucleotide phosphodiesterase activity"/>
    <property type="evidence" value="ECO:0007669"/>
    <property type="project" value="InterPro"/>
</dbReference>
<comment type="caution">
    <text evidence="2">The sequence shown here is derived from an EMBL/GenBank/DDBJ whole genome shotgun (WGS) entry which is preliminary data.</text>
</comment>
<organism evidence="2 3">
    <name type="scientific">Mycena alexandri</name>
    <dbReference type="NCBI Taxonomy" id="1745969"/>
    <lineage>
        <taxon>Eukaryota</taxon>
        <taxon>Fungi</taxon>
        <taxon>Dikarya</taxon>
        <taxon>Basidiomycota</taxon>
        <taxon>Agaricomycotina</taxon>
        <taxon>Agaricomycetes</taxon>
        <taxon>Agaricomycetidae</taxon>
        <taxon>Agaricales</taxon>
        <taxon>Marasmiineae</taxon>
        <taxon>Mycenaceae</taxon>
        <taxon>Mycena</taxon>
    </lineage>
</organism>